<comment type="caution">
    <text evidence="2">The sequence shown here is derived from an EMBL/GenBank/DDBJ whole genome shotgun (WGS) entry which is preliminary data.</text>
</comment>
<protein>
    <submittedName>
        <fullName evidence="2">Uncharacterized protein</fullName>
    </submittedName>
</protein>
<reference evidence="2 3" key="1">
    <citation type="submission" date="2024-01" db="EMBL/GenBank/DDBJ databases">
        <title>The genomes of 5 underutilized Papilionoideae crops provide insights into root nodulation and disease resistanc.</title>
        <authorList>
            <person name="Yuan L."/>
        </authorList>
    </citation>
    <scope>NUCLEOTIDE SEQUENCE [LARGE SCALE GENOMIC DNA]</scope>
    <source>
        <strain evidence="2">ZHUSHIDOU_FW_LH</strain>
        <tissue evidence="2">Leaf</tissue>
    </source>
</reference>
<feature type="compositionally biased region" description="Low complexity" evidence="1">
    <location>
        <begin position="247"/>
        <end position="257"/>
    </location>
</feature>
<evidence type="ECO:0000256" key="1">
    <source>
        <dbReference type="SAM" id="MobiDB-lite"/>
    </source>
</evidence>
<keyword evidence="3" id="KW-1185">Reference proteome</keyword>
<sequence length="420" mass="47311">MIPAENVNAAEIHPVVVFNAEAAKETSPAKQIQATNMVENVNRRKEAWNSRIEGFAMYRVMQKQRLLHNPLRELNIRKYSDIDKKEIVCRQAMERAQTNLADDPGNIHLQKIEKEAGAFEDRDHLFFLCPWSKELLGLIADWLGIENWRTKFSSWLHWLGHGFKKKQRQKFVGAAMAAVLSAADNKENICAATGVPNIDIPESSSSRKRRFPTYVHNLNGTNRPKPKQLRLHQESATRSGLHRNCMTTEGPSSGSTSRRGRRRAQPSNKNESEGNIESGLIARTEAFDQAQNESEGNIDHGLIARTEAFEQGPSCGSTSRRGRRRAQPSNQNESEGNIESGLIARTEAFEQGPHRNCQTDEGPSSGSTSRRRRRRAHLSAQNEREGNINRGLIVTTQSFEQGDMHDASINSTEIFDFNMD</sequence>
<dbReference type="EMBL" id="JAYWIO010000003">
    <property type="protein sequence ID" value="KAK7274153.1"/>
    <property type="molecule type" value="Genomic_DNA"/>
</dbReference>
<evidence type="ECO:0000313" key="3">
    <source>
        <dbReference type="Proteomes" id="UP001372338"/>
    </source>
</evidence>
<feature type="compositionally biased region" description="Polar residues" evidence="1">
    <location>
        <begin position="359"/>
        <end position="368"/>
    </location>
</feature>
<evidence type="ECO:0000313" key="2">
    <source>
        <dbReference type="EMBL" id="KAK7274153.1"/>
    </source>
</evidence>
<feature type="region of interest" description="Disordered" evidence="1">
    <location>
        <begin position="351"/>
        <end position="389"/>
    </location>
</feature>
<name>A0AAN9FJS3_CROPI</name>
<feature type="region of interest" description="Disordered" evidence="1">
    <location>
        <begin position="196"/>
        <end position="277"/>
    </location>
</feature>
<gene>
    <name evidence="2" type="ORF">RIF29_15230</name>
</gene>
<dbReference type="AlphaFoldDB" id="A0AAN9FJS3"/>
<feature type="compositionally biased region" description="Polar residues" evidence="1">
    <location>
        <begin position="265"/>
        <end position="275"/>
    </location>
</feature>
<feature type="compositionally biased region" description="Polar residues" evidence="1">
    <location>
        <begin position="327"/>
        <end position="337"/>
    </location>
</feature>
<organism evidence="2 3">
    <name type="scientific">Crotalaria pallida</name>
    <name type="common">Smooth rattlebox</name>
    <name type="synonym">Crotalaria striata</name>
    <dbReference type="NCBI Taxonomy" id="3830"/>
    <lineage>
        <taxon>Eukaryota</taxon>
        <taxon>Viridiplantae</taxon>
        <taxon>Streptophyta</taxon>
        <taxon>Embryophyta</taxon>
        <taxon>Tracheophyta</taxon>
        <taxon>Spermatophyta</taxon>
        <taxon>Magnoliopsida</taxon>
        <taxon>eudicotyledons</taxon>
        <taxon>Gunneridae</taxon>
        <taxon>Pentapetalae</taxon>
        <taxon>rosids</taxon>
        <taxon>fabids</taxon>
        <taxon>Fabales</taxon>
        <taxon>Fabaceae</taxon>
        <taxon>Papilionoideae</taxon>
        <taxon>50 kb inversion clade</taxon>
        <taxon>genistoids sensu lato</taxon>
        <taxon>core genistoids</taxon>
        <taxon>Crotalarieae</taxon>
        <taxon>Crotalaria</taxon>
    </lineage>
</organism>
<feature type="region of interest" description="Disordered" evidence="1">
    <location>
        <begin position="305"/>
        <end position="339"/>
    </location>
</feature>
<proteinExistence type="predicted"/>
<accession>A0AAN9FJS3</accession>
<dbReference type="Proteomes" id="UP001372338">
    <property type="component" value="Unassembled WGS sequence"/>
</dbReference>